<dbReference type="InterPro" id="IPR036390">
    <property type="entry name" value="WH_DNA-bd_sf"/>
</dbReference>
<name>A0A515D8L5_9BURK</name>
<dbReference type="SUPFAM" id="SSF51206">
    <property type="entry name" value="cAMP-binding domain-like"/>
    <property type="match status" value="1"/>
</dbReference>
<dbReference type="SUPFAM" id="SSF46785">
    <property type="entry name" value="Winged helix' DNA-binding domain"/>
    <property type="match status" value="1"/>
</dbReference>
<dbReference type="Pfam" id="PF13545">
    <property type="entry name" value="HTH_Crp_2"/>
    <property type="match status" value="1"/>
</dbReference>
<evidence type="ECO:0000256" key="3">
    <source>
        <dbReference type="ARBA" id="ARBA00023163"/>
    </source>
</evidence>
<proteinExistence type="predicted"/>
<organism evidence="5 6">
    <name type="scientific">Rhodoferax sediminis</name>
    <dbReference type="NCBI Taxonomy" id="2509614"/>
    <lineage>
        <taxon>Bacteria</taxon>
        <taxon>Pseudomonadati</taxon>
        <taxon>Pseudomonadota</taxon>
        <taxon>Betaproteobacteria</taxon>
        <taxon>Burkholderiales</taxon>
        <taxon>Comamonadaceae</taxon>
        <taxon>Rhodoferax</taxon>
    </lineage>
</organism>
<dbReference type="InterPro" id="IPR000595">
    <property type="entry name" value="cNMP-bd_dom"/>
</dbReference>
<dbReference type="GO" id="GO:0003700">
    <property type="term" value="F:DNA-binding transcription factor activity"/>
    <property type="evidence" value="ECO:0007669"/>
    <property type="project" value="TreeGrafter"/>
</dbReference>
<dbReference type="EMBL" id="CP035503">
    <property type="protein sequence ID" value="QDL36761.1"/>
    <property type="molecule type" value="Genomic_DNA"/>
</dbReference>
<sequence>MATPENHLIDLLPRKDRLHLLGLCEPVHLVLGAVLCEPAKATRHVYFPIDGFISLVAAIDGKPGLEVGMVGREGMLGAQLALGVKTVPLHALVQGPGTAWRIDARDFRRELIDSQALQRVMNRYLYVVMAQLATSAVCLRFHLIGPRLARWLLMSQDRAHSDSFPVTQEFLAYMLGVRRVGVTAAAGALQRSGLIEYHRGELKVLDRSGLEAAACDCYGADRQVYAGVLA</sequence>
<dbReference type="InterPro" id="IPR012318">
    <property type="entry name" value="HTH_CRP"/>
</dbReference>
<dbReference type="RefSeq" id="WP_142817923.1">
    <property type="nucleotide sequence ID" value="NZ_CP035503.1"/>
</dbReference>
<keyword evidence="6" id="KW-1185">Reference proteome</keyword>
<dbReference type="PANTHER" id="PTHR24567">
    <property type="entry name" value="CRP FAMILY TRANSCRIPTIONAL REGULATORY PROTEIN"/>
    <property type="match status" value="1"/>
</dbReference>
<protein>
    <submittedName>
        <fullName evidence="5">Crp/Fnr family transcriptional regulator</fullName>
    </submittedName>
</protein>
<dbReference type="GO" id="GO:0003677">
    <property type="term" value="F:DNA binding"/>
    <property type="evidence" value="ECO:0007669"/>
    <property type="project" value="UniProtKB-KW"/>
</dbReference>
<dbReference type="GO" id="GO:0005829">
    <property type="term" value="C:cytosol"/>
    <property type="evidence" value="ECO:0007669"/>
    <property type="project" value="TreeGrafter"/>
</dbReference>
<evidence type="ECO:0000256" key="2">
    <source>
        <dbReference type="ARBA" id="ARBA00023125"/>
    </source>
</evidence>
<keyword evidence="3" id="KW-0804">Transcription</keyword>
<dbReference type="InterPro" id="IPR036388">
    <property type="entry name" value="WH-like_DNA-bd_sf"/>
</dbReference>
<accession>A0A515D8L5</accession>
<keyword evidence="1" id="KW-0805">Transcription regulation</keyword>
<dbReference type="PANTHER" id="PTHR24567:SF74">
    <property type="entry name" value="HTH-TYPE TRANSCRIPTIONAL REGULATOR ARCR"/>
    <property type="match status" value="1"/>
</dbReference>
<dbReference type="AlphaFoldDB" id="A0A515D8L5"/>
<evidence type="ECO:0000313" key="5">
    <source>
        <dbReference type="EMBL" id="QDL36761.1"/>
    </source>
</evidence>
<keyword evidence="2" id="KW-0238">DNA-binding</keyword>
<evidence type="ECO:0000256" key="1">
    <source>
        <dbReference type="ARBA" id="ARBA00023015"/>
    </source>
</evidence>
<reference evidence="5 6" key="1">
    <citation type="submission" date="2019-01" db="EMBL/GenBank/DDBJ databases">
        <title>Genomic insights into a novel species Rhodoferax sp.</title>
        <authorList>
            <person name="Jin L."/>
        </authorList>
    </citation>
    <scope>NUCLEOTIDE SEQUENCE [LARGE SCALE GENOMIC DNA]</scope>
    <source>
        <strain evidence="5 6">CHu59-6-5</strain>
    </source>
</reference>
<feature type="domain" description="HTH crp-type" evidence="4">
    <location>
        <begin position="147"/>
        <end position="212"/>
    </location>
</feature>
<dbReference type="Gene3D" id="1.10.10.10">
    <property type="entry name" value="Winged helix-like DNA-binding domain superfamily/Winged helix DNA-binding domain"/>
    <property type="match status" value="1"/>
</dbReference>
<dbReference type="CDD" id="cd00038">
    <property type="entry name" value="CAP_ED"/>
    <property type="match status" value="1"/>
</dbReference>
<gene>
    <name evidence="5" type="ORF">EUB48_05195</name>
</gene>
<dbReference type="KEGG" id="rhf:EUB48_05195"/>
<dbReference type="InterPro" id="IPR018490">
    <property type="entry name" value="cNMP-bd_dom_sf"/>
</dbReference>
<dbReference type="InterPro" id="IPR050397">
    <property type="entry name" value="Env_Response_Regulators"/>
</dbReference>
<dbReference type="InterPro" id="IPR014710">
    <property type="entry name" value="RmlC-like_jellyroll"/>
</dbReference>
<dbReference type="OrthoDB" id="8969464at2"/>
<evidence type="ECO:0000313" key="6">
    <source>
        <dbReference type="Proteomes" id="UP000316798"/>
    </source>
</evidence>
<evidence type="ECO:0000259" key="4">
    <source>
        <dbReference type="Pfam" id="PF13545"/>
    </source>
</evidence>
<dbReference type="Proteomes" id="UP000316798">
    <property type="component" value="Chromosome"/>
</dbReference>
<dbReference type="Gene3D" id="2.60.120.10">
    <property type="entry name" value="Jelly Rolls"/>
    <property type="match status" value="1"/>
</dbReference>